<dbReference type="PRINTS" id="PR00081">
    <property type="entry name" value="GDHRDH"/>
</dbReference>
<dbReference type="InterPro" id="IPR036291">
    <property type="entry name" value="NAD(P)-bd_dom_sf"/>
</dbReference>
<keyword evidence="2" id="KW-0560">Oxidoreductase</keyword>
<evidence type="ECO:0000256" key="2">
    <source>
        <dbReference type="ARBA" id="ARBA00023002"/>
    </source>
</evidence>
<evidence type="ECO:0000313" key="4">
    <source>
        <dbReference type="Proteomes" id="UP000317257"/>
    </source>
</evidence>
<dbReference type="GO" id="GO:0005737">
    <property type="term" value="C:cytoplasm"/>
    <property type="evidence" value="ECO:0007669"/>
    <property type="project" value="TreeGrafter"/>
</dbReference>
<dbReference type="SUPFAM" id="SSF51735">
    <property type="entry name" value="NAD(P)-binding Rossmann-fold domains"/>
    <property type="match status" value="1"/>
</dbReference>
<gene>
    <name evidence="3" type="ORF">ED733_002831</name>
</gene>
<organism evidence="3 4">
    <name type="scientific">Metarhizium rileyi (strain RCEF 4871)</name>
    <name type="common">Nomuraea rileyi</name>
    <dbReference type="NCBI Taxonomy" id="1649241"/>
    <lineage>
        <taxon>Eukaryota</taxon>
        <taxon>Fungi</taxon>
        <taxon>Dikarya</taxon>
        <taxon>Ascomycota</taxon>
        <taxon>Pezizomycotina</taxon>
        <taxon>Sordariomycetes</taxon>
        <taxon>Hypocreomycetidae</taxon>
        <taxon>Hypocreales</taxon>
        <taxon>Clavicipitaceae</taxon>
        <taxon>Metarhizium</taxon>
    </lineage>
</organism>
<dbReference type="InterPro" id="IPR002347">
    <property type="entry name" value="SDR_fam"/>
</dbReference>
<dbReference type="Proteomes" id="UP000317257">
    <property type="component" value="Unassembled WGS sequence"/>
</dbReference>
<accession>A0A5C6G9U7</accession>
<reference evidence="4" key="1">
    <citation type="submission" date="2018-12" db="EMBL/GenBank/DDBJ databases">
        <title>The complete genome of Metarhizium rileyi, a key fungal pathogen of Lepidoptera.</title>
        <authorList>
            <person name="Binneck E."/>
            <person name="Lastra C.C.L."/>
            <person name="Sosa-Gomez D.R."/>
        </authorList>
    </citation>
    <scope>NUCLEOTIDE SEQUENCE [LARGE SCALE GENOMIC DNA]</scope>
    <source>
        <strain evidence="4">Cep018-CH2</strain>
    </source>
</reference>
<evidence type="ECO:0008006" key="5">
    <source>
        <dbReference type="Google" id="ProtNLM"/>
    </source>
</evidence>
<sequence>MAPELADKSAIVTGGGSGICLCFAKLLINKGCSVVIADIELRPEATQLLEEYRQDDPRVADGSRPFASFHKTDVTSWPQLSSLWETALEIHGKVDIVVPGAGIFEPTWSGFWQAPKTNTNPYTPSRDAGDAEPGHYATIDVNLTAPLRLSQMAIGHWTTKKQKGCLVLVGSIAGYLDTPIRPLYHTAKHGIHGFVSCLAPLRDALGIRVSAVAPGPVKTPIWDMGYPLTKEMSDAMAWVELEDVVQAMYQLVVDEKMGDGTILEVIASGTRVLPRFAGASEEVLNSTVGGYLKAQETFLADLEANGLRV</sequence>
<dbReference type="PANTHER" id="PTHR44229:SF4">
    <property type="entry name" value="15-HYDROXYPROSTAGLANDIN DEHYDROGENASE [NAD(+)]"/>
    <property type="match status" value="1"/>
</dbReference>
<evidence type="ECO:0000313" key="3">
    <source>
        <dbReference type="EMBL" id="TWU74400.1"/>
    </source>
</evidence>
<dbReference type="EMBL" id="SBHS01000011">
    <property type="protein sequence ID" value="TWU74400.1"/>
    <property type="molecule type" value="Genomic_DNA"/>
</dbReference>
<comment type="caution">
    <text evidence="3">The sequence shown here is derived from an EMBL/GenBank/DDBJ whole genome shotgun (WGS) entry which is preliminary data.</text>
</comment>
<dbReference type="Pfam" id="PF00106">
    <property type="entry name" value="adh_short"/>
    <property type="match status" value="1"/>
</dbReference>
<dbReference type="Gene3D" id="3.40.50.720">
    <property type="entry name" value="NAD(P)-binding Rossmann-like Domain"/>
    <property type="match status" value="1"/>
</dbReference>
<proteinExistence type="inferred from homology"/>
<name>A0A5C6G9U7_METRR</name>
<evidence type="ECO:0000256" key="1">
    <source>
        <dbReference type="ARBA" id="ARBA00006484"/>
    </source>
</evidence>
<dbReference type="PANTHER" id="PTHR44229">
    <property type="entry name" value="15-HYDROXYPROSTAGLANDIN DEHYDROGENASE [NAD(+)]"/>
    <property type="match status" value="1"/>
</dbReference>
<dbReference type="GO" id="GO:0016616">
    <property type="term" value="F:oxidoreductase activity, acting on the CH-OH group of donors, NAD or NADP as acceptor"/>
    <property type="evidence" value="ECO:0007669"/>
    <property type="project" value="TreeGrafter"/>
</dbReference>
<protein>
    <recommendedName>
        <fullName evidence="5">HCO3, HCO3-transporter family</fullName>
    </recommendedName>
</protein>
<dbReference type="AlphaFoldDB" id="A0A5C6G9U7"/>
<comment type="similarity">
    <text evidence="1">Belongs to the short-chain dehydrogenases/reductases (SDR) family.</text>
</comment>